<dbReference type="InterPro" id="IPR050109">
    <property type="entry name" value="HTH-type_TetR-like_transc_reg"/>
</dbReference>
<feature type="domain" description="HTH tetR-type" evidence="6">
    <location>
        <begin position="14"/>
        <end position="74"/>
    </location>
</feature>
<dbReference type="Proteomes" id="UP000662200">
    <property type="component" value="Unassembled WGS sequence"/>
</dbReference>
<feature type="compositionally biased region" description="Basic and acidic residues" evidence="5">
    <location>
        <begin position="211"/>
        <end position="232"/>
    </location>
</feature>
<feature type="region of interest" description="Disordered" evidence="5">
    <location>
        <begin position="195"/>
        <end position="232"/>
    </location>
</feature>
<dbReference type="EMBL" id="BMQC01000015">
    <property type="protein sequence ID" value="GGK39037.1"/>
    <property type="molecule type" value="Genomic_DNA"/>
</dbReference>
<dbReference type="Pfam" id="PF00440">
    <property type="entry name" value="TetR_N"/>
    <property type="match status" value="1"/>
</dbReference>
<evidence type="ECO:0000256" key="2">
    <source>
        <dbReference type="ARBA" id="ARBA00023125"/>
    </source>
</evidence>
<evidence type="ECO:0000313" key="8">
    <source>
        <dbReference type="Proteomes" id="UP000662200"/>
    </source>
</evidence>
<feature type="compositionally biased region" description="Pro residues" evidence="5">
    <location>
        <begin position="199"/>
        <end position="210"/>
    </location>
</feature>
<dbReference type="AlphaFoldDB" id="A0A8J3BVK7"/>
<dbReference type="InterPro" id="IPR023772">
    <property type="entry name" value="DNA-bd_HTH_TetR-type_CS"/>
</dbReference>
<accession>A0A8J3BVK7</accession>
<protein>
    <submittedName>
        <fullName evidence="7">TetR family transcriptional regulator</fullName>
    </submittedName>
</protein>
<evidence type="ECO:0000256" key="5">
    <source>
        <dbReference type="SAM" id="MobiDB-lite"/>
    </source>
</evidence>
<name>A0A8J3BVK7_9ACTN</name>
<dbReference type="InterPro" id="IPR001647">
    <property type="entry name" value="HTH_TetR"/>
</dbReference>
<keyword evidence="1" id="KW-0805">Transcription regulation</keyword>
<evidence type="ECO:0000256" key="4">
    <source>
        <dbReference type="PROSITE-ProRule" id="PRU00335"/>
    </source>
</evidence>
<proteinExistence type="predicted"/>
<dbReference type="PROSITE" id="PS50977">
    <property type="entry name" value="HTH_TETR_2"/>
    <property type="match status" value="1"/>
</dbReference>
<dbReference type="InterPro" id="IPR009057">
    <property type="entry name" value="Homeodomain-like_sf"/>
</dbReference>
<feature type="DNA-binding region" description="H-T-H motif" evidence="4">
    <location>
        <begin position="37"/>
        <end position="56"/>
    </location>
</feature>
<keyword evidence="8" id="KW-1185">Reference proteome</keyword>
<dbReference type="Gene3D" id="1.10.10.60">
    <property type="entry name" value="Homeodomain-like"/>
    <property type="match status" value="1"/>
</dbReference>
<sequence>MLAQGAGLRERKKAATRRALSQAALRLAIAQGLAEVTAEAVAAAVGVSPRTFHNYFGSKEEAVAAAVEARTRALADDLRARPADEPLWDAVTAVTLRRFASGYADVAETVAAQRLVLSTPALRAHHYQVSDATDRVLVEAVAARTGLDPDRDLYPRLVVAAVSSAALAAMQLWADGTSGAGSAADVLVDALAQLRAGLPEPPPAGPPDLPRPADRADSPDWPDPRSPDRRSR</sequence>
<evidence type="ECO:0000256" key="1">
    <source>
        <dbReference type="ARBA" id="ARBA00023015"/>
    </source>
</evidence>
<evidence type="ECO:0000259" key="6">
    <source>
        <dbReference type="PROSITE" id="PS50977"/>
    </source>
</evidence>
<gene>
    <name evidence="7" type="ORF">GCM10010124_34780</name>
</gene>
<dbReference type="SUPFAM" id="SSF46689">
    <property type="entry name" value="Homeodomain-like"/>
    <property type="match status" value="1"/>
</dbReference>
<evidence type="ECO:0000313" key="7">
    <source>
        <dbReference type="EMBL" id="GGK39037.1"/>
    </source>
</evidence>
<dbReference type="GO" id="GO:0000976">
    <property type="term" value="F:transcription cis-regulatory region binding"/>
    <property type="evidence" value="ECO:0007669"/>
    <property type="project" value="TreeGrafter"/>
</dbReference>
<keyword evidence="2 4" id="KW-0238">DNA-binding</keyword>
<reference evidence="7" key="2">
    <citation type="submission" date="2020-09" db="EMBL/GenBank/DDBJ databases">
        <authorList>
            <person name="Sun Q."/>
            <person name="Ohkuma M."/>
        </authorList>
    </citation>
    <scope>NUCLEOTIDE SEQUENCE</scope>
    <source>
        <strain evidence="7">JCM 3091</strain>
    </source>
</reference>
<dbReference type="PANTHER" id="PTHR30055">
    <property type="entry name" value="HTH-TYPE TRANSCRIPTIONAL REGULATOR RUTR"/>
    <property type="match status" value="1"/>
</dbReference>
<evidence type="ECO:0000256" key="3">
    <source>
        <dbReference type="ARBA" id="ARBA00023163"/>
    </source>
</evidence>
<dbReference type="InterPro" id="IPR041347">
    <property type="entry name" value="MftR_C"/>
</dbReference>
<keyword evidence="3" id="KW-0804">Transcription</keyword>
<dbReference type="PROSITE" id="PS01081">
    <property type="entry name" value="HTH_TETR_1"/>
    <property type="match status" value="1"/>
</dbReference>
<comment type="caution">
    <text evidence="7">The sequence shown here is derived from an EMBL/GenBank/DDBJ whole genome shotgun (WGS) entry which is preliminary data.</text>
</comment>
<reference evidence="7" key="1">
    <citation type="journal article" date="2014" name="Int. J. Syst. Evol. Microbiol.">
        <title>Complete genome sequence of Corynebacterium casei LMG S-19264T (=DSM 44701T), isolated from a smear-ripened cheese.</title>
        <authorList>
            <consortium name="US DOE Joint Genome Institute (JGI-PGF)"/>
            <person name="Walter F."/>
            <person name="Albersmeier A."/>
            <person name="Kalinowski J."/>
            <person name="Ruckert C."/>
        </authorList>
    </citation>
    <scope>NUCLEOTIDE SEQUENCE</scope>
    <source>
        <strain evidence="7">JCM 3091</strain>
    </source>
</reference>
<dbReference type="GO" id="GO:0003700">
    <property type="term" value="F:DNA-binding transcription factor activity"/>
    <property type="evidence" value="ECO:0007669"/>
    <property type="project" value="TreeGrafter"/>
</dbReference>
<dbReference type="Gene3D" id="1.10.357.10">
    <property type="entry name" value="Tetracycline Repressor, domain 2"/>
    <property type="match status" value="1"/>
</dbReference>
<organism evidence="7 8">
    <name type="scientific">Pilimelia terevasa</name>
    <dbReference type="NCBI Taxonomy" id="53372"/>
    <lineage>
        <taxon>Bacteria</taxon>
        <taxon>Bacillati</taxon>
        <taxon>Actinomycetota</taxon>
        <taxon>Actinomycetes</taxon>
        <taxon>Micromonosporales</taxon>
        <taxon>Micromonosporaceae</taxon>
        <taxon>Pilimelia</taxon>
    </lineage>
</organism>
<dbReference type="Pfam" id="PF17754">
    <property type="entry name" value="TetR_C_14"/>
    <property type="match status" value="1"/>
</dbReference>
<dbReference type="PANTHER" id="PTHR30055:SF238">
    <property type="entry name" value="MYCOFACTOCIN BIOSYNTHESIS TRANSCRIPTIONAL REGULATOR MFTR-RELATED"/>
    <property type="match status" value="1"/>
</dbReference>